<dbReference type="SUPFAM" id="SSF102114">
    <property type="entry name" value="Radical SAM enzymes"/>
    <property type="match status" value="1"/>
</dbReference>
<reference evidence="15" key="1">
    <citation type="submission" date="2022-01" db="EMBL/GenBank/DDBJ databases">
        <title>Complete genome of Methanomicrobium antiquum DSM 21220.</title>
        <authorList>
            <person name="Chen S.-C."/>
            <person name="You Y.-T."/>
            <person name="Zhou Y.-Z."/>
            <person name="Lai M.-C."/>
        </authorList>
    </citation>
    <scope>NUCLEOTIDE SEQUENCE</scope>
    <source>
        <strain evidence="15">DSM 21220</strain>
    </source>
</reference>
<feature type="domain" description="Radical SAM core" evidence="14">
    <location>
        <begin position="114"/>
        <end position="344"/>
    </location>
</feature>
<evidence type="ECO:0000256" key="5">
    <source>
        <dbReference type="ARBA" id="ARBA00022691"/>
    </source>
</evidence>
<keyword evidence="6 11" id="KW-0819">tRNA processing</keyword>
<dbReference type="InterPro" id="IPR058240">
    <property type="entry name" value="rSAM_sf"/>
</dbReference>
<evidence type="ECO:0000256" key="7">
    <source>
        <dbReference type="ARBA" id="ARBA00022723"/>
    </source>
</evidence>
<dbReference type="NCBIfam" id="TIGR01578">
    <property type="entry name" value="MiaB-like-B"/>
    <property type="match status" value="1"/>
</dbReference>
<keyword evidence="16" id="KW-1185">Reference proteome</keyword>
<dbReference type="InterPro" id="IPR020612">
    <property type="entry name" value="Methylthiotransferase_CS"/>
</dbReference>
<name>A0AAF0JLR2_9EURY</name>
<dbReference type="RefSeq" id="WP_278099806.1">
    <property type="nucleotide sequence ID" value="NZ_CP091092.1"/>
</dbReference>
<keyword evidence="4 11" id="KW-0808">Transferase</keyword>
<keyword evidence="8 11" id="KW-0408">Iron</keyword>
<evidence type="ECO:0000259" key="14">
    <source>
        <dbReference type="PROSITE" id="PS51918"/>
    </source>
</evidence>
<dbReference type="PROSITE" id="PS51918">
    <property type="entry name" value="RADICAL_SAM"/>
    <property type="match status" value="1"/>
</dbReference>
<dbReference type="Gene3D" id="3.40.50.12160">
    <property type="entry name" value="Methylthiotransferase, N-terminal domain"/>
    <property type="match status" value="1"/>
</dbReference>
<dbReference type="Proteomes" id="UP001218895">
    <property type="component" value="Chromosome"/>
</dbReference>
<evidence type="ECO:0000256" key="10">
    <source>
        <dbReference type="ARBA" id="ARBA00051661"/>
    </source>
</evidence>
<dbReference type="InterPro" id="IPR023404">
    <property type="entry name" value="rSAM_horseshoe"/>
</dbReference>
<dbReference type="AlphaFoldDB" id="A0AAF0JLR2"/>
<dbReference type="CDD" id="cd01335">
    <property type="entry name" value="Radical_SAM"/>
    <property type="match status" value="1"/>
</dbReference>
<dbReference type="SMART" id="SM00729">
    <property type="entry name" value="Elp3"/>
    <property type="match status" value="1"/>
</dbReference>
<dbReference type="Pfam" id="PF01938">
    <property type="entry name" value="TRAM"/>
    <property type="match status" value="1"/>
</dbReference>
<dbReference type="Gene3D" id="3.80.30.20">
    <property type="entry name" value="tm_1862 like domain"/>
    <property type="match status" value="1"/>
</dbReference>
<keyword evidence="5 11" id="KW-0949">S-adenosyl-L-methionine</keyword>
<dbReference type="EMBL" id="CP091092">
    <property type="protein sequence ID" value="WFN36969.1"/>
    <property type="molecule type" value="Genomic_DNA"/>
</dbReference>
<comment type="cofactor">
    <cofactor evidence="11">
        <name>[4Fe-4S] cluster</name>
        <dbReference type="ChEBI" id="CHEBI:49883"/>
    </cofactor>
    <text evidence="11">Binds 1 or 2 [4Fe-4S] cluster. One cluster is coordinated with 3 cysteines and an exchangeable S-adenosyl-L-methionine.</text>
</comment>
<gene>
    <name evidence="15" type="ORF">L1994_00820</name>
</gene>
<dbReference type="SFLD" id="SFLDS00029">
    <property type="entry name" value="Radical_SAM"/>
    <property type="match status" value="1"/>
</dbReference>
<dbReference type="PROSITE" id="PS51449">
    <property type="entry name" value="MTTASE_N"/>
    <property type="match status" value="1"/>
</dbReference>
<comment type="similarity">
    <text evidence="2 11">Belongs to the methylthiotransferase family. CDKAL1 subfamily.</text>
</comment>
<dbReference type="PANTHER" id="PTHR11918">
    <property type="entry name" value="RADICAL SAM PROTEINS"/>
    <property type="match status" value="1"/>
</dbReference>
<evidence type="ECO:0000256" key="9">
    <source>
        <dbReference type="ARBA" id="ARBA00023014"/>
    </source>
</evidence>
<dbReference type="GeneID" id="79948894"/>
<evidence type="ECO:0000313" key="16">
    <source>
        <dbReference type="Proteomes" id="UP001218895"/>
    </source>
</evidence>
<dbReference type="GO" id="GO:0046872">
    <property type="term" value="F:metal ion binding"/>
    <property type="evidence" value="ECO:0007669"/>
    <property type="project" value="UniProtKB-UniRule"/>
</dbReference>
<dbReference type="InterPro" id="IPR013848">
    <property type="entry name" value="Methylthiotransferase_N"/>
</dbReference>
<dbReference type="InterPro" id="IPR006466">
    <property type="entry name" value="MiaB-like_arc_euk"/>
</dbReference>
<comment type="catalytic activity">
    <reaction evidence="10 11">
        <text>N(6)-L-threonylcarbamoyladenosine(37) in tRNA + (sulfur carrier)-SH + AH2 + 2 S-adenosyl-L-methionine = 2-methylsulfanyl-N(6)-L-threonylcarbamoyladenosine(37) in tRNA + (sulfur carrier)-H + 5'-deoxyadenosine + L-methionine + A + S-adenosyl-L-homocysteine + 2 H(+)</text>
        <dbReference type="Rhea" id="RHEA:37075"/>
        <dbReference type="Rhea" id="RHEA-COMP:10163"/>
        <dbReference type="Rhea" id="RHEA-COMP:11092"/>
        <dbReference type="Rhea" id="RHEA-COMP:14737"/>
        <dbReference type="Rhea" id="RHEA-COMP:14739"/>
        <dbReference type="ChEBI" id="CHEBI:13193"/>
        <dbReference type="ChEBI" id="CHEBI:15378"/>
        <dbReference type="ChEBI" id="CHEBI:17319"/>
        <dbReference type="ChEBI" id="CHEBI:17499"/>
        <dbReference type="ChEBI" id="CHEBI:29917"/>
        <dbReference type="ChEBI" id="CHEBI:57844"/>
        <dbReference type="ChEBI" id="CHEBI:57856"/>
        <dbReference type="ChEBI" id="CHEBI:59789"/>
        <dbReference type="ChEBI" id="CHEBI:64428"/>
        <dbReference type="ChEBI" id="CHEBI:74418"/>
        <dbReference type="ChEBI" id="CHEBI:74420"/>
        <dbReference type="EC" id="2.8.4.5"/>
    </reaction>
</comment>
<evidence type="ECO:0000256" key="3">
    <source>
        <dbReference type="ARBA" id="ARBA00022485"/>
    </source>
</evidence>
<keyword evidence="7 11" id="KW-0479">Metal-binding</keyword>
<evidence type="ECO:0000256" key="8">
    <source>
        <dbReference type="ARBA" id="ARBA00023004"/>
    </source>
</evidence>
<dbReference type="InterPro" id="IPR007197">
    <property type="entry name" value="rSAM"/>
</dbReference>
<dbReference type="EC" id="2.8.4.5" evidence="11"/>
<dbReference type="InterPro" id="IPR002792">
    <property type="entry name" value="TRAM_dom"/>
</dbReference>
<dbReference type="Pfam" id="PF04055">
    <property type="entry name" value="Radical_SAM"/>
    <property type="match status" value="1"/>
</dbReference>
<keyword evidence="3 11" id="KW-0004">4Fe-4S</keyword>
<dbReference type="Pfam" id="PF00919">
    <property type="entry name" value="UPF0004"/>
    <property type="match status" value="1"/>
</dbReference>
<keyword evidence="9 11" id="KW-0411">Iron-sulfur</keyword>
<evidence type="ECO:0000259" key="13">
    <source>
        <dbReference type="PROSITE" id="PS51449"/>
    </source>
</evidence>
<dbReference type="InterPro" id="IPR038135">
    <property type="entry name" value="Methylthiotransferase_N_sf"/>
</dbReference>
<dbReference type="KEGG" id="manq:L1994_00820"/>
<evidence type="ECO:0000256" key="4">
    <source>
        <dbReference type="ARBA" id="ARBA00022679"/>
    </source>
</evidence>
<evidence type="ECO:0000256" key="6">
    <source>
        <dbReference type="ARBA" id="ARBA00022694"/>
    </source>
</evidence>
<dbReference type="PROSITE" id="PS01278">
    <property type="entry name" value="MTTASE_RADICAL"/>
    <property type="match status" value="1"/>
</dbReference>
<evidence type="ECO:0000256" key="11">
    <source>
        <dbReference type="RuleBase" id="RU368081"/>
    </source>
</evidence>
<evidence type="ECO:0000259" key="12">
    <source>
        <dbReference type="PROSITE" id="PS50926"/>
    </source>
</evidence>
<proteinExistence type="inferred from homology"/>
<sequence length="405" mass="45898">MHTLKNRKIHFETYGCTFNFADTEKLKEIALRQGCSITKDEDNDFDTVVINTCTVVAQTERAMLKAINAYPDREIYVTGCMPVVQKELLLSVRPDIHIILPEDIYKENDRAGAIADKNTGVLQIGTGCLGRCAYCITRKARGPLKSFDEEKILKEAENLIREGATEIQLTGQDVSAYGFDKKTNLSKLLYSLNELDGDFFVRVGMMNPATVIPILPELVPPFKLEKIYSFVHMPVQSGSNNVLMTMQRGYTSAEYEGIVSKFRREIPDVRISTDFIVGYPTERDDDFEKTLDLLYNTLPTKVNITRFSVRENTPAALYKDMPDWIKKNRSRALTDAANKIYDLQNSKMIGKKMSVAVTEKKKEGTVIARDKSYNNIVIKEDIPLGKTVNVVIKSHNRHYLIAELI</sequence>
<feature type="domain" description="MTTase N-terminal" evidence="13">
    <location>
        <begin position="7"/>
        <end position="117"/>
    </location>
</feature>
<comment type="function">
    <text evidence="1 11">Catalyzes the methylthiolation of N6-threonylcarbamoyladenosine (t(6)A), leading to the formation of 2-methylthio-N6-threonylcarbamoyladenosine (ms(2)t(6)A) at position 37 in tRNAs that read codons beginning with adenine.</text>
</comment>
<evidence type="ECO:0000313" key="15">
    <source>
        <dbReference type="EMBL" id="WFN36969.1"/>
    </source>
</evidence>
<evidence type="ECO:0000256" key="1">
    <source>
        <dbReference type="ARBA" id="ARBA00002399"/>
    </source>
</evidence>
<feature type="domain" description="TRAM" evidence="12">
    <location>
        <begin position="346"/>
        <end position="405"/>
    </location>
</feature>
<dbReference type="GO" id="GO:0035598">
    <property type="term" value="F:tRNA (N(6)-L-threonylcarbamoyladenosine(37)-C(2))-methylthiotransferase activity"/>
    <property type="evidence" value="ECO:0007669"/>
    <property type="project" value="UniProtKB-UniRule"/>
</dbReference>
<dbReference type="SFLD" id="SFLDG01082">
    <property type="entry name" value="B12-binding_domain_containing"/>
    <property type="match status" value="1"/>
</dbReference>
<protein>
    <recommendedName>
        <fullName evidence="11">tRNA-t(6)A37 methylthiotransferase</fullName>
        <ecNumber evidence="11">2.8.4.5</ecNumber>
    </recommendedName>
</protein>
<dbReference type="NCBIfam" id="TIGR00089">
    <property type="entry name" value="MiaB/RimO family radical SAM methylthiotransferase"/>
    <property type="match status" value="1"/>
</dbReference>
<accession>A0AAF0JLR2</accession>
<dbReference type="InterPro" id="IPR006638">
    <property type="entry name" value="Elp3/MiaA/NifB-like_rSAM"/>
</dbReference>
<organism evidence="15 16">
    <name type="scientific">Methanomicrobium antiquum</name>
    <dbReference type="NCBI Taxonomy" id="487686"/>
    <lineage>
        <taxon>Archaea</taxon>
        <taxon>Methanobacteriati</taxon>
        <taxon>Methanobacteriota</taxon>
        <taxon>Stenosarchaea group</taxon>
        <taxon>Methanomicrobia</taxon>
        <taxon>Methanomicrobiales</taxon>
        <taxon>Methanomicrobiaceae</taxon>
        <taxon>Methanomicrobium</taxon>
    </lineage>
</organism>
<dbReference type="InterPro" id="IPR005839">
    <property type="entry name" value="Methylthiotransferase"/>
</dbReference>
<dbReference type="GO" id="GO:0051539">
    <property type="term" value="F:4 iron, 4 sulfur cluster binding"/>
    <property type="evidence" value="ECO:0007669"/>
    <property type="project" value="UniProtKB-UniRule"/>
</dbReference>
<dbReference type="PROSITE" id="PS50926">
    <property type="entry name" value="TRAM"/>
    <property type="match status" value="1"/>
</dbReference>
<dbReference type="PANTHER" id="PTHR11918:SF45">
    <property type="entry name" value="THREONYLCARBAMOYLADENOSINE TRNA METHYLTHIOTRANSFERASE"/>
    <property type="match status" value="1"/>
</dbReference>
<dbReference type="FunFam" id="3.80.30.20:FF:000002">
    <property type="entry name" value="threonylcarbamoyladenosine tRNA methylthiotransferase isoform X2"/>
    <property type="match status" value="1"/>
</dbReference>
<evidence type="ECO:0000256" key="2">
    <source>
        <dbReference type="ARBA" id="ARBA00008616"/>
    </source>
</evidence>